<evidence type="ECO:0000313" key="4">
    <source>
        <dbReference type="Proteomes" id="UP000829998"/>
    </source>
</evidence>
<reference evidence="3 4" key="1">
    <citation type="submission" date="2022-04" db="EMBL/GenBank/DDBJ databases">
        <authorList>
            <person name="Ra J.-S."/>
            <person name="Kim S.-B."/>
        </authorList>
    </citation>
    <scope>NUCLEOTIDE SEQUENCE [LARGE SCALE GENOMIC DNA]</scope>
    <source>
        <strain evidence="3 4">MMS21-Er5</strain>
    </source>
</reference>
<evidence type="ECO:0000313" key="3">
    <source>
        <dbReference type="EMBL" id="UPZ13838.1"/>
    </source>
</evidence>
<dbReference type="Proteomes" id="UP000829998">
    <property type="component" value="Chromosome"/>
</dbReference>
<dbReference type="Pfam" id="PF18925">
    <property type="entry name" value="DUF5675"/>
    <property type="match status" value="1"/>
</dbReference>
<name>A0ABY4LL56_9FLAO</name>
<evidence type="ECO:0000259" key="2">
    <source>
        <dbReference type="Pfam" id="PF18925"/>
    </source>
</evidence>
<feature type="compositionally biased region" description="Polar residues" evidence="1">
    <location>
        <begin position="243"/>
        <end position="264"/>
    </location>
</feature>
<dbReference type="Gene3D" id="1.10.530.10">
    <property type="match status" value="1"/>
</dbReference>
<dbReference type="InterPro" id="IPR043732">
    <property type="entry name" value="DUF5675"/>
</dbReference>
<dbReference type="InterPro" id="IPR023346">
    <property type="entry name" value="Lysozyme-like_dom_sf"/>
</dbReference>
<gene>
    <name evidence="3" type="ORF">M0M44_13870</name>
</gene>
<dbReference type="SUPFAM" id="SSF53955">
    <property type="entry name" value="Lysozyme-like"/>
    <property type="match status" value="1"/>
</dbReference>
<proteinExistence type="predicted"/>
<dbReference type="EMBL" id="CP096829">
    <property type="protein sequence ID" value="UPZ13838.1"/>
    <property type="molecule type" value="Genomic_DNA"/>
</dbReference>
<accession>A0ABY4LL56</accession>
<organism evidence="3 4">
    <name type="scientific">Flavobacterium humidisoli</name>
    <dbReference type="NCBI Taxonomy" id="2937442"/>
    <lineage>
        <taxon>Bacteria</taxon>
        <taxon>Pseudomonadati</taxon>
        <taxon>Bacteroidota</taxon>
        <taxon>Flavobacteriia</taxon>
        <taxon>Flavobacteriales</taxon>
        <taxon>Flavobacteriaceae</taxon>
        <taxon>Flavobacterium</taxon>
    </lineage>
</organism>
<feature type="domain" description="DUF5675" evidence="2">
    <location>
        <begin position="693"/>
        <end position="808"/>
    </location>
</feature>
<sequence>MSDFKIIGNTDPVVGKEEFYSVNTFLPSILPFQNTASNNSFEQPVKWEIYILENGRWRKTKENDKTGKRVSYTFLQKSLERKGIRILARRGEDVARLNIKTHPAETPKIESIELLDKAGKKPTAPLSYGQTLKARVHCLHMEKRKVSVTLWEDDAAGAGHNKANEKNILQTLSGIVKDGKADVDFVLRPSFAKIADKSKDEGKIHEYYVTTDFDNEKLASKNVNVNDLETPVAPVKKKIPLQQPAQTKPPLQQPKANTPVTNGTGKAKSEITKVHITDAAGRPIVGLFKEKQIKVWIDSVGLIGNQIRFRLYEHDVISNDILIDQKFTITSNIFPVDVFLNRILKSKGDDIGEGAEQELFADVEVVTDPKQSKHSGKIDVDAKVFKPDPVDVTNKVAKVGEGDKNDKEDKGNVVCQKCIDPVTVKQLQDLFPKADKETLKTIAETYTKHMKALKMNTCWNKAHFFAQAMVESGKSFKLKEGEGMNYLADDLYLGRWNPKKKKYVTIFSYFKTRKEEAYKYGRIEEIKNGKKIITQVADQKAIANRVYANRVGNKGIESGDGWNFRGKGCIQLTGRTNYENANKYTLKYENADILKNSDLVAKDIKIAVLSSMAYFDMYGVNKKANKCKDVKNKIAPMIGNDVQLQDGKTNHGEKQEAFDDFTSKTFTISNCKYGSSENKEEKKETGKGVTIRLVRKWQTKKSTIGEFTIDDSDIKGYILEEKGPDTTVSGIEQRVPVGTYNLKWHNGTKKKGVLKLYNSDVSESRAILIHSGNTAADTEGCLLPGSSKSTDFVGGSQAKVKEINDYVKEKGVEGAKIIITAKYE</sequence>
<protein>
    <submittedName>
        <fullName evidence="3">DUF5675 family protein</fullName>
    </submittedName>
</protein>
<feature type="region of interest" description="Disordered" evidence="1">
    <location>
        <begin position="241"/>
        <end position="266"/>
    </location>
</feature>
<evidence type="ECO:0000256" key="1">
    <source>
        <dbReference type="SAM" id="MobiDB-lite"/>
    </source>
</evidence>
<dbReference type="RefSeq" id="WP_248726184.1">
    <property type="nucleotide sequence ID" value="NZ_CP096829.1"/>
</dbReference>
<keyword evidence="4" id="KW-1185">Reference proteome</keyword>